<dbReference type="Gene3D" id="3.30.450.80">
    <property type="entry name" value="Transcription factor LuxR-like, autoinducer-binding domain"/>
    <property type="match status" value="1"/>
</dbReference>
<name>A0ABW1KUE5_9PROT</name>
<feature type="domain" description="HTH luxR-type" evidence="4">
    <location>
        <begin position="171"/>
        <end position="236"/>
    </location>
</feature>
<dbReference type="PROSITE" id="PS50043">
    <property type="entry name" value="HTH_LUXR_2"/>
    <property type="match status" value="1"/>
</dbReference>
<dbReference type="InterPro" id="IPR000792">
    <property type="entry name" value="Tscrpt_reg_LuxR_C"/>
</dbReference>
<accession>A0ABW1KUE5</accession>
<dbReference type="InterPro" id="IPR005143">
    <property type="entry name" value="TF_LuxR_autoind-bd_dom"/>
</dbReference>
<evidence type="ECO:0000259" key="4">
    <source>
        <dbReference type="PROSITE" id="PS50043"/>
    </source>
</evidence>
<dbReference type="SMART" id="SM00421">
    <property type="entry name" value="HTH_LUXR"/>
    <property type="match status" value="1"/>
</dbReference>
<dbReference type="PRINTS" id="PR00038">
    <property type="entry name" value="HTHLUXR"/>
</dbReference>
<keyword evidence="6" id="KW-1185">Reference proteome</keyword>
<dbReference type="Pfam" id="PF00196">
    <property type="entry name" value="GerE"/>
    <property type="match status" value="1"/>
</dbReference>
<evidence type="ECO:0000313" key="6">
    <source>
        <dbReference type="Proteomes" id="UP001596116"/>
    </source>
</evidence>
<dbReference type="InterPro" id="IPR036693">
    <property type="entry name" value="TF_LuxR_autoind-bd_dom_sf"/>
</dbReference>
<dbReference type="CDD" id="cd06170">
    <property type="entry name" value="LuxR_C_like"/>
    <property type="match status" value="1"/>
</dbReference>
<evidence type="ECO:0000256" key="2">
    <source>
        <dbReference type="ARBA" id="ARBA00023125"/>
    </source>
</evidence>
<dbReference type="InterPro" id="IPR036388">
    <property type="entry name" value="WH-like_DNA-bd_sf"/>
</dbReference>
<keyword evidence="2" id="KW-0238">DNA-binding</keyword>
<comment type="caution">
    <text evidence="5">The sequence shown here is derived from an EMBL/GenBank/DDBJ whole genome shotgun (WGS) entry which is preliminary data.</text>
</comment>
<proteinExistence type="predicted"/>
<evidence type="ECO:0000313" key="5">
    <source>
        <dbReference type="EMBL" id="MFC6035149.1"/>
    </source>
</evidence>
<dbReference type="InterPro" id="IPR016032">
    <property type="entry name" value="Sig_transdc_resp-reg_C-effctor"/>
</dbReference>
<dbReference type="EMBL" id="JBHPON010000001">
    <property type="protein sequence ID" value="MFC6035149.1"/>
    <property type="molecule type" value="Genomic_DNA"/>
</dbReference>
<keyword evidence="1" id="KW-0805">Transcription regulation</keyword>
<dbReference type="SUPFAM" id="SSF46894">
    <property type="entry name" value="C-terminal effector domain of the bipartite response regulators"/>
    <property type="match status" value="1"/>
</dbReference>
<dbReference type="Proteomes" id="UP001596116">
    <property type="component" value="Unassembled WGS sequence"/>
</dbReference>
<sequence length="240" mass="27072">MRSNIDAFIEATLRINDVGRLKRYFEAFIADLGYNIVNYHVLVEGFKSVPLHKGFRLSTFPEGYIRYFIDHKCFEFDPIMDEARKRGGPILWSDIAARPNLTAEQQAMFAAAREYNVTTGAAFSIYGRPGEVAYFCLGSTEREVEFTRAQLLELQAICQQMHLRFHELTRDENGKRKLSKRETEVLELIAQGKSNPVISAMLGVSPNTVDTLVRRCFDKLGVTSRVEAALAGVAMGIILP</sequence>
<reference evidence="5 6" key="1">
    <citation type="submission" date="2024-09" db="EMBL/GenBank/DDBJ databases">
        <authorList>
            <person name="Zhang Z.-H."/>
        </authorList>
    </citation>
    <scope>NUCLEOTIDE SEQUENCE [LARGE SCALE GENOMIC DNA]</scope>
    <source>
        <strain evidence="5 6">HHTR114</strain>
    </source>
</reference>
<dbReference type="Pfam" id="PF03472">
    <property type="entry name" value="Autoind_bind"/>
    <property type="match status" value="1"/>
</dbReference>
<evidence type="ECO:0000256" key="1">
    <source>
        <dbReference type="ARBA" id="ARBA00023015"/>
    </source>
</evidence>
<keyword evidence="3" id="KW-0804">Transcription</keyword>
<dbReference type="SUPFAM" id="SSF75516">
    <property type="entry name" value="Pheromone-binding domain of LuxR-like quorum-sensing transcription factors"/>
    <property type="match status" value="1"/>
</dbReference>
<dbReference type="Gene3D" id="1.10.10.10">
    <property type="entry name" value="Winged helix-like DNA-binding domain superfamily/Winged helix DNA-binding domain"/>
    <property type="match status" value="1"/>
</dbReference>
<dbReference type="PANTHER" id="PTHR44688:SF16">
    <property type="entry name" value="DNA-BINDING TRANSCRIPTIONAL ACTIVATOR DEVR_DOSR"/>
    <property type="match status" value="1"/>
</dbReference>
<dbReference type="RefSeq" id="WP_379879522.1">
    <property type="nucleotide sequence ID" value="NZ_JBHPON010000001.1"/>
</dbReference>
<organism evidence="5 6">
    <name type="scientific">Hyphococcus aureus</name>
    <dbReference type="NCBI Taxonomy" id="2666033"/>
    <lineage>
        <taxon>Bacteria</taxon>
        <taxon>Pseudomonadati</taxon>
        <taxon>Pseudomonadota</taxon>
        <taxon>Alphaproteobacteria</taxon>
        <taxon>Parvularculales</taxon>
        <taxon>Parvularculaceae</taxon>
        <taxon>Hyphococcus</taxon>
    </lineage>
</organism>
<dbReference type="PANTHER" id="PTHR44688">
    <property type="entry name" value="DNA-BINDING TRANSCRIPTIONAL ACTIVATOR DEVR_DOSR"/>
    <property type="match status" value="1"/>
</dbReference>
<evidence type="ECO:0000256" key="3">
    <source>
        <dbReference type="ARBA" id="ARBA00023163"/>
    </source>
</evidence>
<protein>
    <submittedName>
        <fullName evidence="5">Autoinducer binding domain-containing protein</fullName>
    </submittedName>
</protein>
<gene>
    <name evidence="5" type="ORF">ACFMB1_06305</name>
</gene>